<proteinExistence type="inferred from homology"/>
<accession>A0A210Q234</accession>
<sequence>MAEKGDKDELDFPLGGVTSDNEDELNSSMASTGSEEGHDIKKRRTQTPSPRRASPFSVPASPPQFMTMEELIKATAGVKNMSLAHEIAVDANFKIAPAEKDPKSFEKQVEVIMHKAFWDVFLENINQDPPNYNHALVLIGDVQKQLFSVILPNQVRLKAQITEVLDLDLIKQKMENDAFDLFYYSNYVINIMAKLCSPERDEKVAHLREIKEPVPLFKEIFQVLDLMKMDMANFTIQQIRPYLQQQSVEYERTKFQQFIKTQQDAGIDGLELTKLWLKGCFDELTDEANTDQQAGATPSLTPASVLNEAYMELLNWDRQKLYPETLVMDQSRFTDLQDKTSRLTLVASILLVTYNTVGAAIAGVQTFKEKLKSEICVILDGVADSDLSEKMTNVAEQINKSVREYMPEHGFKEWGTDQQTLMTGQIKQVCSQEHPVYKLVAKRLKEFIKQIISKKHTQPLQMPVGFSVVEAELGQVCGQFLRLISHNRSVFFAYYSDIINTLLQWKTEDLSPRG</sequence>
<protein>
    <submittedName>
        <fullName evidence="3">T-complex protein 11-like protein 1</fullName>
    </submittedName>
</protein>
<comment type="caution">
    <text evidence="3">The sequence shown here is derived from an EMBL/GenBank/DDBJ whole genome shotgun (WGS) entry which is preliminary data.</text>
</comment>
<dbReference type="Proteomes" id="UP000242188">
    <property type="component" value="Unassembled WGS sequence"/>
</dbReference>
<evidence type="ECO:0000313" key="3">
    <source>
        <dbReference type="EMBL" id="OWF42739.1"/>
    </source>
</evidence>
<evidence type="ECO:0000256" key="2">
    <source>
        <dbReference type="SAM" id="MobiDB-lite"/>
    </source>
</evidence>
<dbReference type="OrthoDB" id="276323at2759"/>
<feature type="region of interest" description="Disordered" evidence="2">
    <location>
        <begin position="1"/>
        <end position="60"/>
    </location>
</feature>
<dbReference type="STRING" id="6573.A0A210Q234"/>
<dbReference type="PANTHER" id="PTHR12832:SF11">
    <property type="entry name" value="LD23868P"/>
    <property type="match status" value="1"/>
</dbReference>
<evidence type="ECO:0000313" key="4">
    <source>
        <dbReference type="Proteomes" id="UP000242188"/>
    </source>
</evidence>
<dbReference type="EMBL" id="NEDP02005224">
    <property type="protein sequence ID" value="OWF42739.1"/>
    <property type="molecule type" value="Genomic_DNA"/>
</dbReference>
<dbReference type="AlphaFoldDB" id="A0A210Q234"/>
<keyword evidence="4" id="KW-1185">Reference proteome</keyword>
<dbReference type="GO" id="GO:0007165">
    <property type="term" value="P:signal transduction"/>
    <property type="evidence" value="ECO:0007669"/>
    <property type="project" value="TreeGrafter"/>
</dbReference>
<organism evidence="3 4">
    <name type="scientific">Mizuhopecten yessoensis</name>
    <name type="common">Japanese scallop</name>
    <name type="synonym">Patinopecten yessoensis</name>
    <dbReference type="NCBI Taxonomy" id="6573"/>
    <lineage>
        <taxon>Eukaryota</taxon>
        <taxon>Metazoa</taxon>
        <taxon>Spiralia</taxon>
        <taxon>Lophotrochozoa</taxon>
        <taxon>Mollusca</taxon>
        <taxon>Bivalvia</taxon>
        <taxon>Autobranchia</taxon>
        <taxon>Pteriomorphia</taxon>
        <taxon>Pectinida</taxon>
        <taxon>Pectinoidea</taxon>
        <taxon>Pectinidae</taxon>
        <taxon>Mizuhopecten</taxon>
    </lineage>
</organism>
<comment type="similarity">
    <text evidence="1">Belongs to the TCP11 family.</text>
</comment>
<dbReference type="InterPro" id="IPR008862">
    <property type="entry name" value="Tcp11"/>
</dbReference>
<gene>
    <name evidence="3" type="ORF">KP79_PYT07228</name>
</gene>
<dbReference type="Pfam" id="PF05794">
    <property type="entry name" value="Tcp11"/>
    <property type="match status" value="1"/>
</dbReference>
<dbReference type="PANTHER" id="PTHR12832">
    <property type="entry name" value="TESTIS-SPECIFIC PROTEIN PBS13 T-COMPLEX 11"/>
    <property type="match status" value="1"/>
</dbReference>
<evidence type="ECO:0000256" key="1">
    <source>
        <dbReference type="ARBA" id="ARBA00010954"/>
    </source>
</evidence>
<reference evidence="3 4" key="1">
    <citation type="journal article" date="2017" name="Nat. Ecol. Evol.">
        <title>Scallop genome provides insights into evolution of bilaterian karyotype and development.</title>
        <authorList>
            <person name="Wang S."/>
            <person name="Zhang J."/>
            <person name="Jiao W."/>
            <person name="Li J."/>
            <person name="Xun X."/>
            <person name="Sun Y."/>
            <person name="Guo X."/>
            <person name="Huan P."/>
            <person name="Dong B."/>
            <person name="Zhang L."/>
            <person name="Hu X."/>
            <person name="Sun X."/>
            <person name="Wang J."/>
            <person name="Zhao C."/>
            <person name="Wang Y."/>
            <person name="Wang D."/>
            <person name="Huang X."/>
            <person name="Wang R."/>
            <person name="Lv J."/>
            <person name="Li Y."/>
            <person name="Zhang Z."/>
            <person name="Liu B."/>
            <person name="Lu W."/>
            <person name="Hui Y."/>
            <person name="Liang J."/>
            <person name="Zhou Z."/>
            <person name="Hou R."/>
            <person name="Li X."/>
            <person name="Liu Y."/>
            <person name="Li H."/>
            <person name="Ning X."/>
            <person name="Lin Y."/>
            <person name="Zhao L."/>
            <person name="Xing Q."/>
            <person name="Dou J."/>
            <person name="Li Y."/>
            <person name="Mao J."/>
            <person name="Guo H."/>
            <person name="Dou H."/>
            <person name="Li T."/>
            <person name="Mu C."/>
            <person name="Jiang W."/>
            <person name="Fu Q."/>
            <person name="Fu X."/>
            <person name="Miao Y."/>
            <person name="Liu J."/>
            <person name="Yu Q."/>
            <person name="Li R."/>
            <person name="Liao H."/>
            <person name="Li X."/>
            <person name="Kong Y."/>
            <person name="Jiang Z."/>
            <person name="Chourrout D."/>
            <person name="Li R."/>
            <person name="Bao Z."/>
        </authorList>
    </citation>
    <scope>NUCLEOTIDE SEQUENCE [LARGE SCALE GENOMIC DNA]</scope>
    <source>
        <strain evidence="3 4">PY_sf001</strain>
    </source>
</reference>
<name>A0A210Q234_MIZYE</name>